<evidence type="ECO:0000313" key="1">
    <source>
        <dbReference type="EMBL" id="KAK8949650.1"/>
    </source>
</evidence>
<evidence type="ECO:0000313" key="2">
    <source>
        <dbReference type="Proteomes" id="UP001418222"/>
    </source>
</evidence>
<organism evidence="1 2">
    <name type="scientific">Platanthera zijinensis</name>
    <dbReference type="NCBI Taxonomy" id="2320716"/>
    <lineage>
        <taxon>Eukaryota</taxon>
        <taxon>Viridiplantae</taxon>
        <taxon>Streptophyta</taxon>
        <taxon>Embryophyta</taxon>
        <taxon>Tracheophyta</taxon>
        <taxon>Spermatophyta</taxon>
        <taxon>Magnoliopsida</taxon>
        <taxon>Liliopsida</taxon>
        <taxon>Asparagales</taxon>
        <taxon>Orchidaceae</taxon>
        <taxon>Orchidoideae</taxon>
        <taxon>Orchideae</taxon>
        <taxon>Orchidinae</taxon>
        <taxon>Platanthera</taxon>
    </lineage>
</organism>
<accession>A0AAP0BT50</accession>
<dbReference type="AlphaFoldDB" id="A0AAP0BT50"/>
<name>A0AAP0BT50_9ASPA</name>
<dbReference type="EMBL" id="JBBWWQ010000004">
    <property type="protein sequence ID" value="KAK8949650.1"/>
    <property type="molecule type" value="Genomic_DNA"/>
</dbReference>
<protein>
    <submittedName>
        <fullName evidence="1">Uncharacterized protein</fullName>
    </submittedName>
</protein>
<proteinExistence type="predicted"/>
<keyword evidence="2" id="KW-1185">Reference proteome</keyword>
<gene>
    <name evidence="1" type="ORF">KSP39_PZI005938</name>
</gene>
<reference evidence="1 2" key="1">
    <citation type="journal article" date="2022" name="Nat. Plants">
        <title>Genomes of leafy and leafless Platanthera orchids illuminate the evolution of mycoheterotrophy.</title>
        <authorList>
            <person name="Li M.H."/>
            <person name="Liu K.W."/>
            <person name="Li Z."/>
            <person name="Lu H.C."/>
            <person name="Ye Q.L."/>
            <person name="Zhang D."/>
            <person name="Wang J.Y."/>
            <person name="Li Y.F."/>
            <person name="Zhong Z.M."/>
            <person name="Liu X."/>
            <person name="Yu X."/>
            <person name="Liu D.K."/>
            <person name="Tu X.D."/>
            <person name="Liu B."/>
            <person name="Hao Y."/>
            <person name="Liao X.Y."/>
            <person name="Jiang Y.T."/>
            <person name="Sun W.H."/>
            <person name="Chen J."/>
            <person name="Chen Y.Q."/>
            <person name="Ai Y."/>
            <person name="Zhai J.W."/>
            <person name="Wu S.S."/>
            <person name="Zhou Z."/>
            <person name="Hsiao Y.Y."/>
            <person name="Wu W.L."/>
            <person name="Chen Y.Y."/>
            <person name="Lin Y.F."/>
            <person name="Hsu J.L."/>
            <person name="Li C.Y."/>
            <person name="Wang Z.W."/>
            <person name="Zhao X."/>
            <person name="Zhong W.Y."/>
            <person name="Ma X.K."/>
            <person name="Ma L."/>
            <person name="Huang J."/>
            <person name="Chen G.Z."/>
            <person name="Huang M.Z."/>
            <person name="Huang L."/>
            <person name="Peng D.H."/>
            <person name="Luo Y.B."/>
            <person name="Zou S.Q."/>
            <person name="Chen S.P."/>
            <person name="Lan S."/>
            <person name="Tsai W.C."/>
            <person name="Van de Peer Y."/>
            <person name="Liu Z.J."/>
        </authorList>
    </citation>
    <scope>NUCLEOTIDE SEQUENCE [LARGE SCALE GENOMIC DNA]</scope>
    <source>
        <strain evidence="1">Lor287</strain>
    </source>
</reference>
<comment type="caution">
    <text evidence="1">The sequence shown here is derived from an EMBL/GenBank/DDBJ whole genome shotgun (WGS) entry which is preliminary data.</text>
</comment>
<dbReference type="Proteomes" id="UP001418222">
    <property type="component" value="Unassembled WGS sequence"/>
</dbReference>
<sequence>MTDVHGVAVELAEHSGLLDKLYELCCVDGSSNASIATKNGGVELLTSLCDFLHGRSLKLLVSALRTLSSIIHVHISLLKDLCRLHLEKESTLRNVGIS</sequence>